<dbReference type="Pfam" id="PF20700">
    <property type="entry name" value="Mutator"/>
    <property type="match status" value="1"/>
</dbReference>
<evidence type="ECO:0000256" key="1">
    <source>
        <dbReference type="SAM" id="MobiDB-lite"/>
    </source>
</evidence>
<evidence type="ECO:0000313" key="3">
    <source>
        <dbReference type="EnsemblMetazoa" id="G26431.1:cds"/>
    </source>
</evidence>
<dbReference type="Proteomes" id="UP000005408">
    <property type="component" value="Unassembled WGS sequence"/>
</dbReference>
<feature type="compositionally biased region" description="Basic and acidic residues" evidence="1">
    <location>
        <begin position="330"/>
        <end position="341"/>
    </location>
</feature>
<organism evidence="3 4">
    <name type="scientific">Magallana gigas</name>
    <name type="common">Pacific oyster</name>
    <name type="synonym">Crassostrea gigas</name>
    <dbReference type="NCBI Taxonomy" id="29159"/>
    <lineage>
        <taxon>Eukaryota</taxon>
        <taxon>Metazoa</taxon>
        <taxon>Spiralia</taxon>
        <taxon>Lophotrochozoa</taxon>
        <taxon>Mollusca</taxon>
        <taxon>Bivalvia</taxon>
        <taxon>Autobranchia</taxon>
        <taxon>Pteriomorphia</taxon>
        <taxon>Ostreida</taxon>
        <taxon>Ostreoidea</taxon>
        <taxon>Ostreidae</taxon>
        <taxon>Magallana</taxon>
    </lineage>
</organism>
<proteinExistence type="predicted"/>
<dbReference type="AlphaFoldDB" id="A0A8W8L4N3"/>
<evidence type="ECO:0000259" key="2">
    <source>
        <dbReference type="Pfam" id="PF20700"/>
    </source>
</evidence>
<feature type="region of interest" description="Disordered" evidence="1">
    <location>
        <begin position="255"/>
        <end position="275"/>
    </location>
</feature>
<sequence length="341" mass="37597">MCAVNGTRECPRLETDWRCGRRIVELGVLADALSACKKCGLPLQLSHCTGITTHGLSAMLKIPCSNTVCTYLNTIPTGKRHDGHVWVVNRKLAAAVQHTGVGYTQINGILAELNIPPISKTLLYTRQEEVGQATESVASSSINDALQEELEATTKYGCIFLYDFLVCEKRNHLVNKHLGLSPGTYTRRLAAQKDLAARRKRALAVTSKAKMRRLHLRAKRNKTTASRETREPLNYCPQVALNDNEKSLGTAVEIPPPITRPAPETAEFSKGNKISKGQTLLQFSFTGNSNKSEENEPSNTVEQPAEIVNRHNGNGDGNTGATKRNSTQRCETKENKYKELN</sequence>
<accession>A0A8W8L4N3</accession>
<reference evidence="3" key="1">
    <citation type="submission" date="2022-08" db="UniProtKB">
        <authorList>
            <consortium name="EnsemblMetazoa"/>
        </authorList>
    </citation>
    <scope>IDENTIFICATION</scope>
    <source>
        <strain evidence="3">05x7-T-G4-1.051#20</strain>
    </source>
</reference>
<name>A0A8W8L4N3_MAGGI</name>
<dbReference type="EnsemblMetazoa" id="G26431.1">
    <property type="protein sequence ID" value="G26431.1:cds"/>
    <property type="gene ID" value="G26431"/>
</dbReference>
<dbReference type="InterPro" id="IPR049012">
    <property type="entry name" value="Mutator_transp_dom"/>
</dbReference>
<feature type="compositionally biased region" description="Polar residues" evidence="1">
    <location>
        <begin position="319"/>
        <end position="329"/>
    </location>
</feature>
<keyword evidence="4" id="KW-1185">Reference proteome</keyword>
<protein>
    <recommendedName>
        <fullName evidence="2">Mutator-like transposase domain-containing protein</fullName>
    </recommendedName>
</protein>
<feature type="region of interest" description="Disordered" evidence="1">
    <location>
        <begin position="287"/>
        <end position="341"/>
    </location>
</feature>
<feature type="domain" description="Mutator-like transposase" evidence="2">
    <location>
        <begin position="20"/>
        <end position="154"/>
    </location>
</feature>
<evidence type="ECO:0000313" key="4">
    <source>
        <dbReference type="Proteomes" id="UP000005408"/>
    </source>
</evidence>